<dbReference type="InterPro" id="IPR011460">
    <property type="entry name" value="Lcl_C"/>
</dbReference>
<feature type="signal peptide" evidence="1">
    <location>
        <begin position="1"/>
        <end position="38"/>
    </location>
</feature>
<accession>A0AAW9QTD0</accession>
<name>A0AAW9QTD0_9GAMM</name>
<feature type="domain" description="Lcl C-terminal" evidence="2">
    <location>
        <begin position="135"/>
        <end position="291"/>
    </location>
</feature>
<proteinExistence type="predicted"/>
<dbReference type="Pfam" id="PF07603">
    <property type="entry name" value="Lcl_C"/>
    <property type="match status" value="1"/>
</dbReference>
<organism evidence="3 4">
    <name type="scientific">Denitratimonas tolerans</name>
    <dbReference type="NCBI Taxonomy" id="1338420"/>
    <lineage>
        <taxon>Bacteria</taxon>
        <taxon>Pseudomonadati</taxon>
        <taxon>Pseudomonadota</taxon>
        <taxon>Gammaproteobacteria</taxon>
        <taxon>Lysobacterales</taxon>
        <taxon>Lysobacteraceae</taxon>
        <taxon>Denitratimonas</taxon>
    </lineage>
</organism>
<evidence type="ECO:0000313" key="4">
    <source>
        <dbReference type="Proteomes" id="UP001364472"/>
    </source>
</evidence>
<feature type="chain" id="PRO_5043858180" evidence="1">
    <location>
        <begin position="39"/>
        <end position="296"/>
    </location>
</feature>
<sequence>MIHISRTTPPHAAHIRRAGPMLALPLALALAAPPTAFAQATPLFTDGFESEQLGGGASGNDFINDSGVGWCATASAINLPCPQPGWPQQDGERGRDALAAAGSLPKIGGGRAGFDFTKVSSQGVMLPASATQWACVHDEVTGLTWELKHDGGGGARDYRNRFSWYDPNPATNGGSTGSPGGTSTCNNSLNGAACNTYEYVKYINAVGLCGENDWRIPTRRELLSIVDRGAYSPRVDTDYFKPFFVNSLQGPYSYWTATPAANGQGAWWVNFSNTGVSNATNASLNWIMLVRGGANQ</sequence>
<gene>
    <name evidence="3" type="ORF">WB794_01395</name>
</gene>
<reference evidence="3 4" key="1">
    <citation type="journal article" date="2016" name="Antonie Van Leeuwenhoek">
        <title>Denitratimonas tolerans gen. nov., sp. nov., a denitrifying bacterium isolated from a bioreactor for tannery wastewater treatment.</title>
        <authorList>
            <person name="Han S.I."/>
            <person name="Kim J.O."/>
            <person name="Lee Y.R."/>
            <person name="Ekpeghere K.I."/>
            <person name="Koh S.C."/>
            <person name="Whang K.S."/>
        </authorList>
    </citation>
    <scope>NUCLEOTIDE SEQUENCE [LARGE SCALE GENOMIC DNA]</scope>
    <source>
        <strain evidence="3 4">KACC 17565</strain>
    </source>
</reference>
<dbReference type="RefSeq" id="WP_337334057.1">
    <property type="nucleotide sequence ID" value="NZ_JBBDHC010000002.1"/>
</dbReference>
<protein>
    <submittedName>
        <fullName evidence="3">DUF1566 domain-containing protein</fullName>
    </submittedName>
</protein>
<dbReference type="AlphaFoldDB" id="A0AAW9QTD0"/>
<keyword evidence="4" id="KW-1185">Reference proteome</keyword>
<comment type="caution">
    <text evidence="3">The sequence shown here is derived from an EMBL/GenBank/DDBJ whole genome shotgun (WGS) entry which is preliminary data.</text>
</comment>
<dbReference type="EMBL" id="JBBDHC010000002">
    <property type="protein sequence ID" value="MEJ1248335.1"/>
    <property type="molecule type" value="Genomic_DNA"/>
</dbReference>
<evidence type="ECO:0000256" key="1">
    <source>
        <dbReference type="SAM" id="SignalP"/>
    </source>
</evidence>
<dbReference type="Proteomes" id="UP001364472">
    <property type="component" value="Unassembled WGS sequence"/>
</dbReference>
<evidence type="ECO:0000259" key="2">
    <source>
        <dbReference type="Pfam" id="PF07603"/>
    </source>
</evidence>
<evidence type="ECO:0000313" key="3">
    <source>
        <dbReference type="EMBL" id="MEJ1248335.1"/>
    </source>
</evidence>
<keyword evidence="1" id="KW-0732">Signal</keyword>